<dbReference type="Gene3D" id="3.20.20.70">
    <property type="entry name" value="Aldolase class I"/>
    <property type="match status" value="1"/>
</dbReference>
<dbReference type="EC" id="2.5.1.97" evidence="2"/>
<dbReference type="InterPro" id="IPR013785">
    <property type="entry name" value="Aldolase_TIM"/>
</dbReference>
<dbReference type="InterPro" id="IPR013132">
    <property type="entry name" value="PseI/NeuA/B-like_N"/>
</dbReference>
<gene>
    <name evidence="2" type="primary">pseI</name>
    <name evidence="2" type="ORF">NR989_03670</name>
</gene>
<feature type="domain" description="AFP-like" evidence="1">
    <location>
        <begin position="276"/>
        <end position="332"/>
    </location>
</feature>
<keyword evidence="2" id="KW-0808">Transferase</keyword>
<organism evidence="2 3">
    <name type="scientific">Thiomicrorhabdus lithotrophica</name>
    <dbReference type="NCBI Taxonomy" id="2949997"/>
    <lineage>
        <taxon>Bacteria</taxon>
        <taxon>Pseudomonadati</taxon>
        <taxon>Pseudomonadota</taxon>
        <taxon>Gammaproteobacteria</taxon>
        <taxon>Thiotrichales</taxon>
        <taxon>Piscirickettsiaceae</taxon>
        <taxon>Thiomicrorhabdus</taxon>
    </lineage>
</organism>
<dbReference type="CDD" id="cd11615">
    <property type="entry name" value="SAF_NeuB_like"/>
    <property type="match status" value="1"/>
</dbReference>
<dbReference type="SUPFAM" id="SSF51569">
    <property type="entry name" value="Aldolase"/>
    <property type="match status" value="1"/>
</dbReference>
<reference evidence="2 3" key="1">
    <citation type="submission" date="2022-06" db="EMBL/GenBank/DDBJ databases">
        <title>Thiomicrohabdus sp. nov, an obligately chemolithoautotrophic, sulfur-oxidizing bacterium isolated from beach of Guanyin Mountain. Amoy.</title>
        <authorList>
            <person name="Zhu H."/>
        </authorList>
    </citation>
    <scope>NUCLEOTIDE SEQUENCE [LARGE SCALE GENOMIC DNA]</scope>
    <source>
        <strain evidence="2 3">XGS-01</strain>
    </source>
</reference>
<sequence length="332" mass="36664">MSLFIIAEMSANHNNDYELACETIRQIATTGADAVKIQTFKAESLALNVDNEYFGPKTAGAWKGWRPWDLYQKAAMPYEWQAKLKTLAESLGLVFFSSPFDLEGVDFLEELKVPMYKIASFEINDIPLIEKVALTGKPIIMSTGVATLEDIELAVKTCLDVGNTDITLLKCTSEYPAKIEDANLKTLLDLKVRFNVKVGLSDHTMGSMLPIVAVSLGAEVIEKHFIVDRSLGGLDSAFSMETSEFKQMVEDAHAAQRALGQVSYQKTEFDHSRKRSLFASQDIAAGEHLSKDNIKSLRPNVGLEPKHFKSLLGKVAATSIKKGQPITFNLLV</sequence>
<dbReference type="EMBL" id="CP102381">
    <property type="protein sequence ID" value="WEJ63365.1"/>
    <property type="molecule type" value="Genomic_DNA"/>
</dbReference>
<evidence type="ECO:0000313" key="2">
    <source>
        <dbReference type="EMBL" id="WEJ63365.1"/>
    </source>
</evidence>
<dbReference type="InterPro" id="IPR013974">
    <property type="entry name" value="SAF"/>
</dbReference>
<dbReference type="SMART" id="SM00858">
    <property type="entry name" value="SAF"/>
    <property type="match status" value="1"/>
</dbReference>
<evidence type="ECO:0000313" key="3">
    <source>
        <dbReference type="Proteomes" id="UP001222275"/>
    </source>
</evidence>
<dbReference type="InterPro" id="IPR036732">
    <property type="entry name" value="AFP_Neu5c_C_sf"/>
</dbReference>
<protein>
    <submittedName>
        <fullName evidence="2">Pseudaminic acid synthase</fullName>
        <ecNumber evidence="2">2.5.1.97</ecNumber>
    </submittedName>
</protein>
<dbReference type="PANTHER" id="PTHR42966:SF2">
    <property type="entry name" value="PSEUDAMINIC ACID SYNTHASE"/>
    <property type="match status" value="1"/>
</dbReference>
<dbReference type="Pfam" id="PF08666">
    <property type="entry name" value="SAF"/>
    <property type="match status" value="1"/>
</dbReference>
<dbReference type="Proteomes" id="UP001222275">
    <property type="component" value="Chromosome"/>
</dbReference>
<keyword evidence="3" id="KW-1185">Reference proteome</keyword>
<dbReference type="Pfam" id="PF03102">
    <property type="entry name" value="NeuB"/>
    <property type="match status" value="1"/>
</dbReference>
<dbReference type="InterPro" id="IPR020030">
    <property type="entry name" value="Pseudaminic_synth_PseI"/>
</dbReference>
<proteinExistence type="predicted"/>
<dbReference type="InterPro" id="IPR051690">
    <property type="entry name" value="PseI-like"/>
</dbReference>
<dbReference type="PROSITE" id="PS50844">
    <property type="entry name" value="AFP_LIKE"/>
    <property type="match status" value="1"/>
</dbReference>
<dbReference type="NCBIfam" id="TIGR03586">
    <property type="entry name" value="PseI"/>
    <property type="match status" value="1"/>
</dbReference>
<name>A0ABY8CBM6_9GAMM</name>
<dbReference type="InterPro" id="IPR057736">
    <property type="entry name" value="SAF_PseI/NeuA/NeuB"/>
</dbReference>
<accession>A0ABY8CBM6</accession>
<dbReference type="RefSeq" id="WP_275595618.1">
    <property type="nucleotide sequence ID" value="NZ_CP102381.1"/>
</dbReference>
<dbReference type="SUPFAM" id="SSF51269">
    <property type="entry name" value="AFP III-like domain"/>
    <property type="match status" value="1"/>
</dbReference>
<dbReference type="InterPro" id="IPR006190">
    <property type="entry name" value="SAF_AFP_Neu5Ac"/>
</dbReference>
<dbReference type="PANTHER" id="PTHR42966">
    <property type="entry name" value="N-ACETYLNEURAMINATE SYNTHASE"/>
    <property type="match status" value="1"/>
</dbReference>
<dbReference type="GO" id="GO:0016740">
    <property type="term" value="F:transferase activity"/>
    <property type="evidence" value="ECO:0007669"/>
    <property type="project" value="UniProtKB-KW"/>
</dbReference>
<evidence type="ECO:0000259" key="1">
    <source>
        <dbReference type="PROSITE" id="PS50844"/>
    </source>
</evidence>
<dbReference type="Gene3D" id="3.90.1210.10">
    <property type="entry name" value="Antifreeze-like/N-acetylneuraminic acid synthase C-terminal domain"/>
    <property type="match status" value="1"/>
</dbReference>